<dbReference type="PANTHER" id="PTHR43297:SF2">
    <property type="entry name" value="DIPEPTIDE TRANSPORT ATP-BINDING PROTEIN DPPD"/>
    <property type="match status" value="1"/>
</dbReference>
<dbReference type="SUPFAM" id="SSF161098">
    <property type="entry name" value="MetI-like"/>
    <property type="match status" value="1"/>
</dbReference>
<evidence type="ECO:0000256" key="5">
    <source>
        <dbReference type="ARBA" id="ARBA00022475"/>
    </source>
</evidence>
<evidence type="ECO:0000256" key="2">
    <source>
        <dbReference type="ARBA" id="ARBA00004202"/>
    </source>
</evidence>
<dbReference type="InterPro" id="IPR050388">
    <property type="entry name" value="ABC_Ni/Peptide_Import"/>
</dbReference>
<comment type="similarity">
    <text evidence="11">Belongs to the binding-protein-dependent transport system permease family.</text>
</comment>
<dbReference type="FunFam" id="3.40.50.300:FF:000016">
    <property type="entry name" value="Oligopeptide ABC transporter ATP-binding component"/>
    <property type="match status" value="1"/>
</dbReference>
<dbReference type="Pfam" id="PF08352">
    <property type="entry name" value="oligo_HPY"/>
    <property type="match status" value="1"/>
</dbReference>
<dbReference type="GO" id="GO:0016887">
    <property type="term" value="F:ATP hydrolysis activity"/>
    <property type="evidence" value="ECO:0007669"/>
    <property type="project" value="InterPro"/>
</dbReference>
<dbReference type="Pfam" id="PF00005">
    <property type="entry name" value="ABC_tran"/>
    <property type="match status" value="1"/>
</dbReference>
<dbReference type="GO" id="GO:0005886">
    <property type="term" value="C:plasma membrane"/>
    <property type="evidence" value="ECO:0007669"/>
    <property type="project" value="UniProtKB-SubCell"/>
</dbReference>
<name>A0A840N9K6_9PSEU</name>
<feature type="transmembrane region" description="Helical" evidence="11">
    <location>
        <begin position="257"/>
        <end position="283"/>
    </location>
</feature>
<dbReference type="CDD" id="cd03257">
    <property type="entry name" value="ABC_NikE_OppD_transporters"/>
    <property type="match status" value="1"/>
</dbReference>
<reference evidence="15 16" key="1">
    <citation type="submission" date="2020-08" db="EMBL/GenBank/DDBJ databases">
        <title>Sequencing the genomes of 1000 actinobacteria strains.</title>
        <authorList>
            <person name="Klenk H.-P."/>
        </authorList>
    </citation>
    <scope>NUCLEOTIDE SEQUENCE [LARGE SCALE GENOMIC DNA]</scope>
    <source>
        <strain evidence="15 16">DSM 45582</strain>
    </source>
</reference>
<dbReference type="Proteomes" id="UP000580474">
    <property type="component" value="Unassembled WGS sequence"/>
</dbReference>
<dbReference type="InterPro" id="IPR035906">
    <property type="entry name" value="MetI-like_sf"/>
</dbReference>
<keyword evidence="10 11" id="KW-0472">Membrane</keyword>
<dbReference type="EMBL" id="JACHIV010000001">
    <property type="protein sequence ID" value="MBB5068866.1"/>
    <property type="molecule type" value="Genomic_DNA"/>
</dbReference>
<evidence type="ECO:0000256" key="12">
    <source>
        <dbReference type="SAM" id="MobiDB-lite"/>
    </source>
</evidence>
<comment type="similarity">
    <text evidence="3">Belongs to the ABC transporter superfamily.</text>
</comment>
<dbReference type="SUPFAM" id="SSF52540">
    <property type="entry name" value="P-loop containing nucleoside triphosphate hydrolases"/>
    <property type="match status" value="1"/>
</dbReference>
<evidence type="ECO:0000313" key="15">
    <source>
        <dbReference type="EMBL" id="MBB5068866.1"/>
    </source>
</evidence>
<dbReference type="PANTHER" id="PTHR43297">
    <property type="entry name" value="OLIGOPEPTIDE TRANSPORT ATP-BINDING PROTEIN APPD"/>
    <property type="match status" value="1"/>
</dbReference>
<keyword evidence="9 11" id="KW-1133">Transmembrane helix</keyword>
<dbReference type="CDD" id="cd06261">
    <property type="entry name" value="TM_PBP2"/>
    <property type="match status" value="1"/>
</dbReference>
<feature type="compositionally biased region" description="Polar residues" evidence="12">
    <location>
        <begin position="312"/>
        <end position="323"/>
    </location>
</feature>
<evidence type="ECO:0000256" key="3">
    <source>
        <dbReference type="ARBA" id="ARBA00005417"/>
    </source>
</evidence>
<dbReference type="PROSITE" id="PS50928">
    <property type="entry name" value="ABC_TM1"/>
    <property type="match status" value="1"/>
</dbReference>
<organism evidence="15 16">
    <name type="scientific">Saccharopolyspora gloriosae</name>
    <dbReference type="NCBI Taxonomy" id="455344"/>
    <lineage>
        <taxon>Bacteria</taxon>
        <taxon>Bacillati</taxon>
        <taxon>Actinomycetota</taxon>
        <taxon>Actinomycetes</taxon>
        <taxon>Pseudonocardiales</taxon>
        <taxon>Pseudonocardiaceae</taxon>
        <taxon>Saccharopolyspora</taxon>
    </lineage>
</organism>
<comment type="caution">
    <text evidence="15">The sequence shown here is derived from an EMBL/GenBank/DDBJ whole genome shotgun (WGS) entry which is preliminary data.</text>
</comment>
<dbReference type="Pfam" id="PF00528">
    <property type="entry name" value="BPD_transp_1"/>
    <property type="match status" value="1"/>
</dbReference>
<dbReference type="GO" id="GO:0055085">
    <property type="term" value="P:transmembrane transport"/>
    <property type="evidence" value="ECO:0007669"/>
    <property type="project" value="InterPro"/>
</dbReference>
<evidence type="ECO:0000256" key="11">
    <source>
        <dbReference type="RuleBase" id="RU363032"/>
    </source>
</evidence>
<dbReference type="AlphaFoldDB" id="A0A840N9K6"/>
<keyword evidence="4 11" id="KW-0813">Transport</keyword>
<sequence>MTTAEIPAAASRRPPRWWTLLGKDRTAAVAAALLGLVLVTAVFGPLLLGDAAVRQDLRASLLAPSFDHGVTGLLGTDVLGRSVLARLVEAAGTTLSIAVPAVLCSLLLGSAVGMWAGFHGGRRENVAMRVADVILSFPSLLLAVVVLYVFAPSAANIVLIIALARIPVYLRTARAEAAELKSRLFVDAARTFGTGSGPTIYRHVLPIAMPTLLTVAATDFCFVMLTESSLSFLGIGIQPPEVSWGLMVAQGRQYLQTAWWIAVLPGLAIVVTTVSATVLAAWVRLATDPAQRWRLTLPRAKEDRSARGSKSGGNPSRATTSALGNAGGQRIAAESDVADSAPGTSAGRTAEHGTADGGPQAALAVEDLTVDLRTPHATVRAVDHVGFSVHKGRTLALLGESGCGKSMTAQAIVGLLDPVARVAGGSVRIAGTDVLRLDAAARRKLAGPTLSIVFQDALTALNPVQPVGRQLAEPFRIHRGLSRREAREKAVELMEVVGIPEPRARARSYPHQFSGGMRQRLLIAMAVALEPDVLLADEPTTALDVTVQAQIMRLLRDLQVRHDMALVLITHDLAVVAEHADDVAIMYAGTVVETGPVAEVFAHPRHPYTKGLLDSVPEHAEKGGPLPAVPGSPPELGAIPAGCAFQARCPMTRDRCTEQRPVLTAIGDSRAAACHFTEELTHA</sequence>
<dbReference type="Gene3D" id="3.40.50.300">
    <property type="entry name" value="P-loop containing nucleotide triphosphate hydrolases"/>
    <property type="match status" value="1"/>
</dbReference>
<keyword evidence="5" id="KW-1003">Cell membrane</keyword>
<keyword evidence="6 11" id="KW-0812">Transmembrane</keyword>
<keyword evidence="8" id="KW-0067">ATP-binding</keyword>
<protein>
    <submittedName>
        <fullName evidence="15">Peptide/nickel transport system permease protein</fullName>
    </submittedName>
</protein>
<dbReference type="InterPro" id="IPR017871">
    <property type="entry name" value="ABC_transporter-like_CS"/>
</dbReference>
<evidence type="ECO:0000256" key="7">
    <source>
        <dbReference type="ARBA" id="ARBA00022741"/>
    </source>
</evidence>
<keyword evidence="7" id="KW-0547">Nucleotide-binding</keyword>
<comment type="subcellular location">
    <subcellularLocation>
        <location evidence="11">Cell membrane</location>
        <topology evidence="11">Multi-pass membrane protein</topology>
    </subcellularLocation>
    <subcellularLocation>
        <location evidence="2">Cell membrane</location>
        <topology evidence="2">Peripheral membrane protein</topology>
    </subcellularLocation>
    <subcellularLocation>
        <location evidence="1">Membrane</location>
        <topology evidence="1">Multi-pass membrane protein</topology>
    </subcellularLocation>
</comment>
<feature type="region of interest" description="Disordered" evidence="12">
    <location>
        <begin position="296"/>
        <end position="358"/>
    </location>
</feature>
<dbReference type="InterPro" id="IPR027417">
    <property type="entry name" value="P-loop_NTPase"/>
</dbReference>
<dbReference type="GO" id="GO:0005524">
    <property type="term" value="F:ATP binding"/>
    <property type="evidence" value="ECO:0007669"/>
    <property type="project" value="UniProtKB-KW"/>
</dbReference>
<keyword evidence="16" id="KW-1185">Reference proteome</keyword>
<dbReference type="NCBIfam" id="TIGR01727">
    <property type="entry name" value="oligo_HPY"/>
    <property type="match status" value="1"/>
</dbReference>
<evidence type="ECO:0000259" key="13">
    <source>
        <dbReference type="PROSITE" id="PS50893"/>
    </source>
</evidence>
<dbReference type="InterPro" id="IPR003593">
    <property type="entry name" value="AAA+_ATPase"/>
</dbReference>
<evidence type="ECO:0000313" key="16">
    <source>
        <dbReference type="Proteomes" id="UP000580474"/>
    </source>
</evidence>
<dbReference type="SMART" id="SM00382">
    <property type="entry name" value="AAA"/>
    <property type="match status" value="1"/>
</dbReference>
<dbReference type="PROSITE" id="PS00211">
    <property type="entry name" value="ABC_TRANSPORTER_1"/>
    <property type="match status" value="1"/>
</dbReference>
<accession>A0A840N9K6</accession>
<feature type="transmembrane region" description="Helical" evidence="11">
    <location>
        <begin position="97"/>
        <end position="118"/>
    </location>
</feature>
<evidence type="ECO:0000256" key="10">
    <source>
        <dbReference type="ARBA" id="ARBA00023136"/>
    </source>
</evidence>
<evidence type="ECO:0000256" key="6">
    <source>
        <dbReference type="ARBA" id="ARBA00022692"/>
    </source>
</evidence>
<evidence type="ECO:0000259" key="14">
    <source>
        <dbReference type="PROSITE" id="PS50928"/>
    </source>
</evidence>
<dbReference type="PROSITE" id="PS50893">
    <property type="entry name" value="ABC_TRANSPORTER_2"/>
    <property type="match status" value="1"/>
</dbReference>
<dbReference type="InterPro" id="IPR003439">
    <property type="entry name" value="ABC_transporter-like_ATP-bd"/>
</dbReference>
<dbReference type="RefSeq" id="WP_221315767.1">
    <property type="nucleotide sequence ID" value="NZ_JACHIV010000001.1"/>
</dbReference>
<dbReference type="InterPro" id="IPR013563">
    <property type="entry name" value="Oligopep_ABC_C"/>
</dbReference>
<feature type="transmembrane region" description="Helical" evidence="11">
    <location>
        <begin position="26"/>
        <end position="48"/>
    </location>
</feature>
<evidence type="ECO:0000256" key="8">
    <source>
        <dbReference type="ARBA" id="ARBA00022840"/>
    </source>
</evidence>
<evidence type="ECO:0000256" key="4">
    <source>
        <dbReference type="ARBA" id="ARBA00022448"/>
    </source>
</evidence>
<dbReference type="Gene3D" id="1.10.3720.10">
    <property type="entry name" value="MetI-like"/>
    <property type="match status" value="1"/>
</dbReference>
<evidence type="ECO:0000256" key="9">
    <source>
        <dbReference type="ARBA" id="ARBA00022989"/>
    </source>
</evidence>
<dbReference type="InterPro" id="IPR000515">
    <property type="entry name" value="MetI-like"/>
</dbReference>
<gene>
    <name evidence="15" type="ORF">BJ969_001954</name>
</gene>
<feature type="domain" description="ABC transmembrane type-1" evidence="14">
    <location>
        <begin position="91"/>
        <end position="280"/>
    </location>
</feature>
<evidence type="ECO:0000256" key="1">
    <source>
        <dbReference type="ARBA" id="ARBA00004141"/>
    </source>
</evidence>
<feature type="domain" description="ABC transporter" evidence="13">
    <location>
        <begin position="363"/>
        <end position="613"/>
    </location>
</feature>
<proteinExistence type="inferred from homology"/>
<dbReference type="GO" id="GO:0015833">
    <property type="term" value="P:peptide transport"/>
    <property type="evidence" value="ECO:0007669"/>
    <property type="project" value="InterPro"/>
</dbReference>